<organism evidence="7 8">
    <name type="scientific">Clostridium botulinum CFSAN001627</name>
    <dbReference type="NCBI Taxonomy" id="1232189"/>
    <lineage>
        <taxon>Bacteria</taxon>
        <taxon>Bacillati</taxon>
        <taxon>Bacillota</taxon>
        <taxon>Clostridia</taxon>
        <taxon>Eubacteriales</taxon>
        <taxon>Clostridiaceae</taxon>
        <taxon>Clostridium</taxon>
    </lineage>
</organism>
<comment type="caution">
    <text evidence="7">The sequence shown here is derived from an EMBL/GenBank/DDBJ whole genome shotgun (WGS) entry which is preliminary data.</text>
</comment>
<evidence type="ECO:0000256" key="1">
    <source>
        <dbReference type="ARBA" id="ARBA00022512"/>
    </source>
</evidence>
<reference evidence="7 8" key="2">
    <citation type="submission" date="2013-03" db="EMBL/GenBank/DDBJ databases">
        <title>Diversity in Clostridium botulinum.</title>
        <authorList>
            <person name="Timme R.E."/>
            <person name="Allard M."/>
            <person name="Luo Y."/>
            <person name="Strain E."/>
            <person name="Gonzalez-Escalona N."/>
            <person name="Brown E."/>
        </authorList>
    </citation>
    <scope>NUCLEOTIDE SEQUENCE [LARGE SCALE GENOMIC DNA]</scope>
    <source>
        <strain evidence="7 8">CFSAN001627</strain>
    </source>
</reference>
<keyword evidence="1" id="KW-0134">Cell wall</keyword>
<sequence length="58" mass="6086">KPGSTEKPGSNEGKKVTTAGKWKLPNTATHAYGILLAGSVLALLGAGGFVFKKRHKHE</sequence>
<feature type="domain" description="Gram-positive cocci surface proteins LPxTG" evidence="6">
    <location>
        <begin position="23"/>
        <end position="57"/>
    </location>
</feature>
<dbReference type="EMBL" id="AMXI01001044">
    <property type="protein sequence ID" value="EKN40798.1"/>
    <property type="molecule type" value="Genomic_DNA"/>
</dbReference>
<accession>M1ZVM6</accession>
<evidence type="ECO:0000313" key="8">
    <source>
        <dbReference type="Proteomes" id="UP000011944"/>
    </source>
</evidence>
<dbReference type="InterPro" id="IPR019931">
    <property type="entry name" value="LPXTG_anchor"/>
</dbReference>
<evidence type="ECO:0000313" key="7">
    <source>
        <dbReference type="EMBL" id="EKN40798.1"/>
    </source>
</evidence>
<keyword evidence="2" id="KW-0964">Secreted</keyword>
<evidence type="ECO:0000256" key="2">
    <source>
        <dbReference type="ARBA" id="ARBA00022525"/>
    </source>
</evidence>
<feature type="non-terminal residue" evidence="7">
    <location>
        <position position="1"/>
    </location>
</feature>
<dbReference type="AlphaFoldDB" id="M1ZVM6"/>
<keyword evidence="5" id="KW-0472">Membrane</keyword>
<dbReference type="Proteomes" id="UP000011944">
    <property type="component" value="Unassembled WGS sequence"/>
</dbReference>
<keyword evidence="5" id="KW-1133">Transmembrane helix</keyword>
<name>M1ZVM6_CLOBO</name>
<evidence type="ECO:0000256" key="4">
    <source>
        <dbReference type="ARBA" id="ARBA00023088"/>
    </source>
</evidence>
<evidence type="ECO:0000259" key="6">
    <source>
        <dbReference type="Pfam" id="PF00746"/>
    </source>
</evidence>
<dbReference type="NCBIfam" id="TIGR01167">
    <property type="entry name" value="LPXTG_anchor"/>
    <property type="match status" value="1"/>
</dbReference>
<keyword evidence="4" id="KW-0572">Peptidoglycan-anchor</keyword>
<evidence type="ECO:0000256" key="5">
    <source>
        <dbReference type="SAM" id="Phobius"/>
    </source>
</evidence>
<dbReference type="Pfam" id="PF00746">
    <property type="entry name" value="Gram_pos_anchor"/>
    <property type="match status" value="1"/>
</dbReference>
<protein>
    <recommendedName>
        <fullName evidence="6">Gram-positive cocci surface proteins LPxTG domain-containing protein</fullName>
    </recommendedName>
</protein>
<feature type="transmembrane region" description="Helical" evidence="5">
    <location>
        <begin position="31"/>
        <end position="51"/>
    </location>
</feature>
<evidence type="ECO:0000256" key="3">
    <source>
        <dbReference type="ARBA" id="ARBA00022729"/>
    </source>
</evidence>
<keyword evidence="5" id="KW-0812">Transmembrane</keyword>
<proteinExistence type="predicted"/>
<gene>
    <name evidence="7" type="ORF">CFSAN001627_17223</name>
</gene>
<keyword evidence="3" id="KW-0732">Signal</keyword>
<reference evidence="7 8" key="1">
    <citation type="submission" date="2012-10" db="EMBL/GenBank/DDBJ databases">
        <authorList>
            <person name="Strain E.A."/>
            <person name="Brown E."/>
            <person name="Allard M.W."/>
            <person name="Gonzalez-Escalona N."/>
            <person name="Timme R."/>
        </authorList>
    </citation>
    <scope>NUCLEOTIDE SEQUENCE [LARGE SCALE GENOMIC DNA]</scope>
    <source>
        <strain evidence="7 8">CFSAN001627</strain>
    </source>
</reference>